<dbReference type="Proteomes" id="UP000030762">
    <property type="component" value="Unassembled WGS sequence"/>
</dbReference>
<evidence type="ECO:0000256" key="1">
    <source>
        <dbReference type="PROSITE-ProRule" id="PRU00175"/>
    </source>
</evidence>
<accession>T0RRK7</accession>
<keyword evidence="1" id="KW-0479">Metal-binding</keyword>
<dbReference type="AlphaFoldDB" id="T0RRK7"/>
<dbReference type="PANTHER" id="PTHR16047">
    <property type="entry name" value="RFWD3 PROTEIN"/>
    <property type="match status" value="1"/>
</dbReference>
<dbReference type="GO" id="GO:0008270">
    <property type="term" value="F:zinc ion binding"/>
    <property type="evidence" value="ECO:0007669"/>
    <property type="project" value="UniProtKB-KW"/>
</dbReference>
<dbReference type="RefSeq" id="XP_008611387.1">
    <property type="nucleotide sequence ID" value="XM_008613165.1"/>
</dbReference>
<dbReference type="PROSITE" id="PS50089">
    <property type="entry name" value="ZF_RING_2"/>
    <property type="match status" value="1"/>
</dbReference>
<proteinExistence type="predicted"/>
<dbReference type="VEuPathDB" id="FungiDB:SDRG_07337"/>
<dbReference type="EMBL" id="JH767152">
    <property type="protein sequence ID" value="EQC35103.1"/>
    <property type="molecule type" value="Genomic_DNA"/>
</dbReference>
<evidence type="ECO:0000313" key="6">
    <source>
        <dbReference type="Proteomes" id="UP000030762"/>
    </source>
</evidence>
<dbReference type="OMA" id="TCRAPCQ"/>
<evidence type="ECO:0000256" key="2">
    <source>
        <dbReference type="SAM" id="Coils"/>
    </source>
</evidence>
<feature type="region of interest" description="Disordered" evidence="3">
    <location>
        <begin position="224"/>
        <end position="281"/>
    </location>
</feature>
<name>T0RRK7_SAPDV</name>
<reference evidence="5 6" key="1">
    <citation type="submission" date="2012-04" db="EMBL/GenBank/DDBJ databases">
        <title>The Genome Sequence of Saprolegnia declina VS20.</title>
        <authorList>
            <consortium name="The Broad Institute Genome Sequencing Platform"/>
            <person name="Russ C."/>
            <person name="Nusbaum C."/>
            <person name="Tyler B."/>
            <person name="van West P."/>
            <person name="Dieguez-Uribeondo J."/>
            <person name="de Bruijn I."/>
            <person name="Tripathy S."/>
            <person name="Jiang R."/>
            <person name="Young S.K."/>
            <person name="Zeng Q."/>
            <person name="Gargeya S."/>
            <person name="Fitzgerald M."/>
            <person name="Haas B."/>
            <person name="Abouelleil A."/>
            <person name="Alvarado L."/>
            <person name="Arachchi H.M."/>
            <person name="Berlin A."/>
            <person name="Chapman S.B."/>
            <person name="Goldberg J."/>
            <person name="Griggs A."/>
            <person name="Gujja S."/>
            <person name="Hansen M."/>
            <person name="Howarth C."/>
            <person name="Imamovic A."/>
            <person name="Larimer J."/>
            <person name="McCowen C."/>
            <person name="Montmayeur A."/>
            <person name="Murphy C."/>
            <person name="Neiman D."/>
            <person name="Pearson M."/>
            <person name="Priest M."/>
            <person name="Roberts A."/>
            <person name="Saif S."/>
            <person name="Shea T."/>
            <person name="Sisk P."/>
            <person name="Sykes S."/>
            <person name="Wortman J."/>
            <person name="Nusbaum C."/>
            <person name="Birren B."/>
        </authorList>
    </citation>
    <scope>NUCLEOTIDE SEQUENCE [LARGE SCALE GENOMIC DNA]</scope>
    <source>
        <strain evidence="5 6">VS20</strain>
    </source>
</reference>
<dbReference type="Pfam" id="PF13639">
    <property type="entry name" value="zf-RING_2"/>
    <property type="match status" value="1"/>
</dbReference>
<keyword evidence="2" id="KW-0175">Coiled coil</keyword>
<gene>
    <name evidence="5" type="ORF">SDRG_07337</name>
</gene>
<dbReference type="GO" id="GO:0005634">
    <property type="term" value="C:nucleus"/>
    <property type="evidence" value="ECO:0007669"/>
    <property type="project" value="InterPro"/>
</dbReference>
<dbReference type="GO" id="GO:0036297">
    <property type="term" value="P:interstrand cross-link repair"/>
    <property type="evidence" value="ECO:0007669"/>
    <property type="project" value="InterPro"/>
</dbReference>
<dbReference type="STRING" id="1156394.T0RRK7"/>
<sequence>MSSEGECSICLEPLVDDLSCLPCGHVYHGKCAAMSLRAKRQCPTCRAPCQPHHTTKLFYMPPAAPCARPSNDTVDNEGTINVREIQAMNKSLASRVGALEARLKNQTQDMVMYEQRVLDATSEITTLKKANEVLKKAKHDAKYAQLKLQQEAVEMRATLKQLQAQVGAASVAASIQMFIATNQISVLEAELQRPHDVILALKTSNRYRAEQYEKLMAKVRALERAAKRPAAPSSPERAPKRPRKPESKKPAPVVDLTDVLSPLPKTRRTPTTSEPPVPLYTKGQVPVYQRAATRSWI</sequence>
<dbReference type="Gene3D" id="3.30.40.10">
    <property type="entry name" value="Zinc/RING finger domain, C3HC4 (zinc finger)"/>
    <property type="match status" value="1"/>
</dbReference>
<feature type="coiled-coil region" evidence="2">
    <location>
        <begin position="89"/>
        <end position="165"/>
    </location>
</feature>
<dbReference type="GeneID" id="19948064"/>
<dbReference type="SUPFAM" id="SSF57850">
    <property type="entry name" value="RING/U-box"/>
    <property type="match status" value="1"/>
</dbReference>
<evidence type="ECO:0000259" key="4">
    <source>
        <dbReference type="PROSITE" id="PS50089"/>
    </source>
</evidence>
<dbReference type="GO" id="GO:0004842">
    <property type="term" value="F:ubiquitin-protein transferase activity"/>
    <property type="evidence" value="ECO:0007669"/>
    <property type="project" value="InterPro"/>
</dbReference>
<dbReference type="InterPro" id="IPR013083">
    <property type="entry name" value="Znf_RING/FYVE/PHD"/>
</dbReference>
<dbReference type="InterPro" id="IPR001841">
    <property type="entry name" value="Znf_RING"/>
</dbReference>
<dbReference type="InterPro" id="IPR037381">
    <property type="entry name" value="RFWD3"/>
</dbReference>
<dbReference type="SMART" id="SM00184">
    <property type="entry name" value="RING"/>
    <property type="match status" value="1"/>
</dbReference>
<dbReference type="PANTHER" id="PTHR16047:SF7">
    <property type="entry name" value="E3 UBIQUITIN-PROTEIN LIGASE RFWD3"/>
    <property type="match status" value="1"/>
</dbReference>
<evidence type="ECO:0000256" key="3">
    <source>
        <dbReference type="SAM" id="MobiDB-lite"/>
    </source>
</evidence>
<dbReference type="GO" id="GO:0016567">
    <property type="term" value="P:protein ubiquitination"/>
    <property type="evidence" value="ECO:0007669"/>
    <property type="project" value="InterPro"/>
</dbReference>
<dbReference type="eggNOG" id="ENOG502QVP3">
    <property type="taxonomic scope" value="Eukaryota"/>
</dbReference>
<dbReference type="InParanoid" id="T0RRK7"/>
<keyword evidence="1" id="KW-0862">Zinc</keyword>
<keyword evidence="1" id="KW-0863">Zinc-finger</keyword>
<feature type="domain" description="RING-type" evidence="4">
    <location>
        <begin position="7"/>
        <end position="46"/>
    </location>
</feature>
<protein>
    <recommendedName>
        <fullName evidence="4">RING-type domain-containing protein</fullName>
    </recommendedName>
</protein>
<evidence type="ECO:0000313" key="5">
    <source>
        <dbReference type="EMBL" id="EQC35103.1"/>
    </source>
</evidence>
<dbReference type="OrthoDB" id="8062037at2759"/>
<keyword evidence="6" id="KW-1185">Reference proteome</keyword>
<organism evidence="5 6">
    <name type="scientific">Saprolegnia diclina (strain VS20)</name>
    <dbReference type="NCBI Taxonomy" id="1156394"/>
    <lineage>
        <taxon>Eukaryota</taxon>
        <taxon>Sar</taxon>
        <taxon>Stramenopiles</taxon>
        <taxon>Oomycota</taxon>
        <taxon>Saprolegniomycetes</taxon>
        <taxon>Saprolegniales</taxon>
        <taxon>Saprolegniaceae</taxon>
        <taxon>Saprolegnia</taxon>
    </lineage>
</organism>